<dbReference type="Gene3D" id="3.40.50.2300">
    <property type="match status" value="1"/>
</dbReference>
<dbReference type="HAMAP" id="MF_00099">
    <property type="entry name" value="CheB_chemtxs"/>
    <property type="match status" value="1"/>
</dbReference>
<dbReference type="InterPro" id="IPR035909">
    <property type="entry name" value="CheB_C"/>
</dbReference>
<dbReference type="OrthoDB" id="9793421at2"/>
<evidence type="ECO:0000256" key="5">
    <source>
        <dbReference type="HAMAP-Rule" id="MF_00099"/>
    </source>
</evidence>
<dbReference type="PIRSF" id="PIRSF000876">
    <property type="entry name" value="RR_chemtxs_CheB"/>
    <property type="match status" value="1"/>
</dbReference>
<dbReference type="NCBIfam" id="NF009206">
    <property type="entry name" value="PRK12555.1"/>
    <property type="match status" value="1"/>
</dbReference>
<keyword evidence="3 5" id="KW-0378">Hydrolase</keyword>
<evidence type="ECO:0000256" key="2">
    <source>
        <dbReference type="ARBA" id="ARBA00022500"/>
    </source>
</evidence>
<proteinExistence type="inferred from homology"/>
<dbReference type="RefSeq" id="WP_090432988.1">
    <property type="nucleotide sequence ID" value="NZ_FNJJ01000012.1"/>
</dbReference>
<dbReference type="GO" id="GO:0005737">
    <property type="term" value="C:cytoplasm"/>
    <property type="evidence" value="ECO:0007669"/>
    <property type="project" value="UniProtKB-SubCell"/>
</dbReference>
<dbReference type="AlphaFoldDB" id="A0A1H0XCS9"/>
<keyword evidence="1 5" id="KW-0963">Cytoplasm</keyword>
<dbReference type="InterPro" id="IPR001789">
    <property type="entry name" value="Sig_transdc_resp-reg_receiver"/>
</dbReference>
<dbReference type="GeneID" id="300933218"/>
<dbReference type="CDD" id="cd16432">
    <property type="entry name" value="CheB_Rec"/>
    <property type="match status" value="1"/>
</dbReference>
<dbReference type="InterPro" id="IPR008248">
    <property type="entry name" value="CheB-like"/>
</dbReference>
<comment type="function">
    <text evidence="5">Involved in chemotaxis. Part of a chemotaxis signal transduction system that modulates chemotaxis in response to various stimuli. Catalyzes the demethylation of specific methylglutamate residues introduced into the chemoreceptors (methyl-accepting chemotaxis proteins or MCP) by CheR. Also mediates the irreversible deamidation of specific glutamine residues to glutamic acid.</text>
</comment>
<dbReference type="SMART" id="SM00448">
    <property type="entry name" value="REC"/>
    <property type="match status" value="1"/>
</dbReference>
<dbReference type="CDD" id="cd17541">
    <property type="entry name" value="REC_CheB-like"/>
    <property type="match status" value="1"/>
</dbReference>
<evidence type="ECO:0000256" key="4">
    <source>
        <dbReference type="ARBA" id="ARBA00048267"/>
    </source>
</evidence>
<comment type="catalytic activity">
    <reaction evidence="5">
        <text>L-glutaminyl-[protein] + H2O = L-glutamyl-[protein] + NH4(+)</text>
        <dbReference type="Rhea" id="RHEA:16441"/>
        <dbReference type="Rhea" id="RHEA-COMP:10207"/>
        <dbReference type="Rhea" id="RHEA-COMP:10208"/>
        <dbReference type="ChEBI" id="CHEBI:15377"/>
        <dbReference type="ChEBI" id="CHEBI:28938"/>
        <dbReference type="ChEBI" id="CHEBI:29973"/>
        <dbReference type="ChEBI" id="CHEBI:30011"/>
        <dbReference type="EC" id="3.5.1.44"/>
    </reaction>
</comment>
<dbReference type="Gene3D" id="3.40.50.180">
    <property type="entry name" value="Methylesterase CheB, C-terminal domain"/>
    <property type="match status" value="1"/>
</dbReference>
<dbReference type="InterPro" id="IPR011006">
    <property type="entry name" value="CheY-like_superfamily"/>
</dbReference>
<keyword evidence="11" id="KW-1185">Reference proteome</keyword>
<comment type="PTM">
    <text evidence="5">Phosphorylated by CheA. Phosphorylation of the N-terminal regulatory domain activates the methylesterase activity.</text>
</comment>
<dbReference type="Pfam" id="PF01339">
    <property type="entry name" value="CheB_methylest"/>
    <property type="match status" value="1"/>
</dbReference>
<feature type="modified residue" description="4-aspartylphosphate" evidence="5 7">
    <location>
        <position position="53"/>
    </location>
</feature>
<evidence type="ECO:0000259" key="9">
    <source>
        <dbReference type="PROSITE" id="PS50122"/>
    </source>
</evidence>
<dbReference type="InterPro" id="IPR000673">
    <property type="entry name" value="Sig_transdc_resp-reg_Me-estase"/>
</dbReference>
<dbReference type="EC" id="3.5.1.44" evidence="5"/>
<feature type="active site" evidence="5 6">
    <location>
        <position position="185"/>
    </location>
</feature>
<evidence type="ECO:0000256" key="7">
    <source>
        <dbReference type="PROSITE-ProRule" id="PRU00169"/>
    </source>
</evidence>
<comment type="similarity">
    <text evidence="5">Belongs to the CheB family.</text>
</comment>
<sequence>MRIAIANDMPLAVEALRRALAAEPEYQLIWVAANGEEAVSRCRDDLPDLLLMDMLMPGMDGVEATRRIMHDTPCAILIVTSDVERNMSRVFDAMGAGALDVVAAPSLGPQQVLDAAAVRRKIHNIAWMIGHKTSRSVKPTPLRSTDNRGKRLVAIGASAGGPASLVELLRQMPADFPASIVLVQHVDEVFAAGMAQWLASESHMPVRLAREGEVLQPASVLLAGTNNHLYLAPEGRLVYRREPADQVYRPSIDVFFESVASHWRGEAIGVLLTGMGRDGARGLKLMRERGFHTIAQDQASSAVYGMPKAAVALDAATEVLPLDRIAARLIERLG</sequence>
<evidence type="ECO:0000256" key="1">
    <source>
        <dbReference type="ARBA" id="ARBA00022490"/>
    </source>
</evidence>
<evidence type="ECO:0000313" key="11">
    <source>
        <dbReference type="Proteomes" id="UP000199460"/>
    </source>
</evidence>
<dbReference type="Proteomes" id="UP000199460">
    <property type="component" value="Unassembled WGS sequence"/>
</dbReference>
<gene>
    <name evidence="5" type="primary">cheB</name>
    <name evidence="10" type="ORF">SAMN05216213_112127</name>
</gene>
<dbReference type="PROSITE" id="PS50110">
    <property type="entry name" value="RESPONSE_REGULATORY"/>
    <property type="match status" value="1"/>
</dbReference>
<dbReference type="PANTHER" id="PTHR42872">
    <property type="entry name" value="PROTEIN-GLUTAMATE METHYLESTERASE/PROTEIN-GLUTAMINE GLUTAMINASE"/>
    <property type="match status" value="1"/>
</dbReference>
<reference evidence="11" key="1">
    <citation type="submission" date="2016-10" db="EMBL/GenBank/DDBJ databases">
        <authorList>
            <person name="Varghese N."/>
            <person name="Submissions S."/>
        </authorList>
    </citation>
    <scope>NUCLEOTIDE SEQUENCE [LARGE SCALE GENOMIC DNA]</scope>
    <source>
        <strain evidence="11">JCM 18416</strain>
    </source>
</reference>
<dbReference type="GO" id="GO:0006935">
    <property type="term" value="P:chemotaxis"/>
    <property type="evidence" value="ECO:0007669"/>
    <property type="project" value="UniProtKB-UniRule"/>
</dbReference>
<dbReference type="PROSITE" id="PS50122">
    <property type="entry name" value="CHEB"/>
    <property type="match status" value="1"/>
</dbReference>
<keyword evidence="5 7" id="KW-0597">Phosphoprotein</keyword>
<dbReference type="GO" id="GO:0000156">
    <property type="term" value="F:phosphorelay response regulator activity"/>
    <property type="evidence" value="ECO:0007669"/>
    <property type="project" value="InterPro"/>
</dbReference>
<dbReference type="Pfam" id="PF00072">
    <property type="entry name" value="Response_reg"/>
    <property type="match status" value="1"/>
</dbReference>
<dbReference type="GO" id="GO:0050568">
    <property type="term" value="F:protein-glutamine glutaminase activity"/>
    <property type="evidence" value="ECO:0007669"/>
    <property type="project" value="UniProtKB-UniRule"/>
</dbReference>
<dbReference type="EMBL" id="FNJJ01000012">
    <property type="protein sequence ID" value="SDQ00565.1"/>
    <property type="molecule type" value="Genomic_DNA"/>
</dbReference>
<feature type="domain" description="Response regulatory" evidence="8">
    <location>
        <begin position="2"/>
        <end position="119"/>
    </location>
</feature>
<protein>
    <recommendedName>
        <fullName evidence="5">Protein-glutamate methylesterase/protein-glutamine glutaminase</fullName>
        <ecNumber evidence="5">3.1.1.61</ecNumber>
        <ecNumber evidence="5">3.5.1.44</ecNumber>
    </recommendedName>
</protein>
<name>A0A1H0XCS9_9GAMM</name>
<accession>A0A1H0XCS9</accession>
<dbReference type="SUPFAM" id="SSF52738">
    <property type="entry name" value="Methylesterase CheB, C-terminal domain"/>
    <property type="match status" value="1"/>
</dbReference>
<dbReference type="EC" id="3.1.1.61" evidence="5"/>
<comment type="domain">
    <text evidence="5">Contains a C-terminal catalytic domain, and an N-terminal region which modulates catalytic activity.</text>
</comment>
<dbReference type="NCBIfam" id="NF001965">
    <property type="entry name" value="PRK00742.1"/>
    <property type="match status" value="1"/>
</dbReference>
<dbReference type="SUPFAM" id="SSF52172">
    <property type="entry name" value="CheY-like"/>
    <property type="match status" value="1"/>
</dbReference>
<evidence type="ECO:0000256" key="6">
    <source>
        <dbReference type="PROSITE-ProRule" id="PRU00050"/>
    </source>
</evidence>
<organism evidence="10 11">
    <name type="scientific">Ectopseudomonas guguanensis</name>
    <dbReference type="NCBI Taxonomy" id="1198456"/>
    <lineage>
        <taxon>Bacteria</taxon>
        <taxon>Pseudomonadati</taxon>
        <taxon>Pseudomonadota</taxon>
        <taxon>Gammaproteobacteria</taxon>
        <taxon>Pseudomonadales</taxon>
        <taxon>Pseudomonadaceae</taxon>
        <taxon>Ectopseudomonas</taxon>
    </lineage>
</organism>
<comment type="catalytic activity">
    <reaction evidence="4 5">
        <text>[protein]-L-glutamate 5-O-methyl ester + H2O = L-glutamyl-[protein] + methanol + H(+)</text>
        <dbReference type="Rhea" id="RHEA:23236"/>
        <dbReference type="Rhea" id="RHEA-COMP:10208"/>
        <dbReference type="Rhea" id="RHEA-COMP:10311"/>
        <dbReference type="ChEBI" id="CHEBI:15377"/>
        <dbReference type="ChEBI" id="CHEBI:15378"/>
        <dbReference type="ChEBI" id="CHEBI:17790"/>
        <dbReference type="ChEBI" id="CHEBI:29973"/>
        <dbReference type="ChEBI" id="CHEBI:82795"/>
        <dbReference type="EC" id="3.1.1.61"/>
    </reaction>
</comment>
<evidence type="ECO:0000313" key="10">
    <source>
        <dbReference type="EMBL" id="SDQ00565.1"/>
    </source>
</evidence>
<dbReference type="PANTHER" id="PTHR42872:SF6">
    <property type="entry name" value="PROTEIN-GLUTAMATE METHYLESTERASE_PROTEIN-GLUTAMINE GLUTAMINASE"/>
    <property type="match status" value="1"/>
</dbReference>
<feature type="active site" evidence="5 6">
    <location>
        <position position="158"/>
    </location>
</feature>
<feature type="active site" evidence="5 6">
    <location>
        <position position="278"/>
    </location>
</feature>
<comment type="subcellular location">
    <subcellularLocation>
        <location evidence="5">Cytoplasm</location>
    </subcellularLocation>
</comment>
<evidence type="ECO:0000259" key="8">
    <source>
        <dbReference type="PROSITE" id="PS50110"/>
    </source>
</evidence>
<dbReference type="GO" id="GO:0008984">
    <property type="term" value="F:protein-glutamate methylesterase activity"/>
    <property type="evidence" value="ECO:0007669"/>
    <property type="project" value="UniProtKB-UniRule"/>
</dbReference>
<keyword evidence="2 5" id="KW-0145">Chemotaxis</keyword>
<feature type="domain" description="CheB-type methylesterase" evidence="9">
    <location>
        <begin position="141"/>
        <end position="334"/>
    </location>
</feature>
<evidence type="ECO:0000256" key="3">
    <source>
        <dbReference type="ARBA" id="ARBA00022801"/>
    </source>
</evidence>